<dbReference type="InterPro" id="IPR008977">
    <property type="entry name" value="PHM/PNGase_F_dom_sf"/>
</dbReference>
<dbReference type="GO" id="GO:0016715">
    <property type="term" value="F:oxidoreductase activity, acting on paired donors, with incorporation or reduction of molecular oxygen, reduced ascorbate as one donor, and incorporation of one atom of oxygen"/>
    <property type="evidence" value="ECO:0007669"/>
    <property type="project" value="InterPro"/>
</dbReference>
<dbReference type="Pfam" id="PF09113">
    <property type="entry name" value="N-glycanase_C"/>
    <property type="match status" value="1"/>
</dbReference>
<evidence type="ECO:0000313" key="4">
    <source>
        <dbReference type="Proteomes" id="UP000008630"/>
    </source>
</evidence>
<reference key="1">
    <citation type="submission" date="2010-11" db="EMBL/GenBank/DDBJ databases">
        <title>The complete genome of Bacteroides helcogenes P 36-108.</title>
        <authorList>
            <consortium name="US DOE Joint Genome Institute (JGI-PGF)"/>
            <person name="Lucas S."/>
            <person name="Copeland A."/>
            <person name="Lapidus A."/>
            <person name="Bruce D."/>
            <person name="Goodwin L."/>
            <person name="Pitluck S."/>
            <person name="Kyrpides N."/>
            <person name="Mavromatis K."/>
            <person name="Ivanova N."/>
            <person name="Zeytun A."/>
            <person name="Brettin T."/>
            <person name="Detter J.C."/>
            <person name="Tapia R."/>
            <person name="Han C."/>
            <person name="Land M."/>
            <person name="Hauser L."/>
            <person name="Markowitz V."/>
            <person name="Cheng J.-F."/>
            <person name="Hugenholtz P."/>
            <person name="Woyke T."/>
            <person name="Wu D."/>
            <person name="Gronow S."/>
            <person name="Wellnitz S."/>
            <person name="Brambilla E."/>
            <person name="Klenk H.-P."/>
            <person name="Eisen J.A."/>
        </authorList>
    </citation>
    <scope>NUCLEOTIDE SEQUENCE</scope>
    <source>
        <strain>P 36-108</strain>
    </source>
</reference>
<proteinExistence type="predicted"/>
<reference evidence="3 4" key="2">
    <citation type="journal article" date="2011" name="Stand. Genomic Sci.">
        <title>Complete genome sequence of Bacteroides helcogenes type strain (P 36-108).</title>
        <authorList>
            <person name="Pati A."/>
            <person name="Gronow S."/>
            <person name="Zeytun A."/>
            <person name="Lapidus A."/>
            <person name="Nolan M."/>
            <person name="Hammon N."/>
            <person name="Deshpande S."/>
            <person name="Cheng J.F."/>
            <person name="Tapia R."/>
            <person name="Han C."/>
            <person name="Goodwin L."/>
            <person name="Pitluck S."/>
            <person name="Liolios K."/>
            <person name="Pagani I."/>
            <person name="Ivanova N."/>
            <person name="Mavromatis K."/>
            <person name="Chen A."/>
            <person name="Palaniappan K."/>
            <person name="Land M."/>
            <person name="Hauser L."/>
            <person name="Chang Y.J."/>
            <person name="Jeffries C.D."/>
            <person name="Detter J.C."/>
            <person name="Brambilla E."/>
            <person name="Rohde M."/>
            <person name="Goker M."/>
            <person name="Woyke T."/>
            <person name="Bristow J."/>
            <person name="Eisen J.A."/>
            <person name="Markowitz V."/>
            <person name="Hugenholtz P."/>
            <person name="Kyrpides N.C."/>
            <person name="Klenk H.P."/>
            <person name="Lucas S."/>
        </authorList>
    </citation>
    <scope>NUCLEOTIDE SEQUENCE [LARGE SCALE GENOMIC DNA]</scope>
    <source>
        <strain evidence="4">ATCC 35417 / DSM 20613 / JCM 6297 / CCUG 15421 / P 36-108</strain>
    </source>
</reference>
<dbReference type="EMBL" id="CP002352">
    <property type="protein sequence ID" value="ADV42075.1"/>
    <property type="molecule type" value="Genomic_DNA"/>
</dbReference>
<dbReference type="STRING" id="693979.Bache_0045"/>
<keyword evidence="1" id="KW-1015">Disulfide bond</keyword>
<dbReference type="Pfam" id="PF09112">
    <property type="entry name" value="N-glycanase_N"/>
    <property type="match status" value="1"/>
</dbReference>
<dbReference type="InterPro" id="IPR015196">
    <property type="entry name" value="PngaseF_N"/>
</dbReference>
<dbReference type="KEGG" id="bhl:Bache_0045"/>
<dbReference type="HOGENOM" id="CLU_054912_0_0_10"/>
<dbReference type="AlphaFoldDB" id="E6SR71"/>
<dbReference type="InterPro" id="IPR014784">
    <property type="entry name" value="Cu2_ascorb_mOase-like_C"/>
</dbReference>
<gene>
    <name evidence="3" type="ordered locus">Bache_0045</name>
</gene>
<dbReference type="SMART" id="SM01290">
    <property type="entry name" value="N-glycanase_N"/>
    <property type="match status" value="1"/>
</dbReference>
<dbReference type="InterPro" id="IPR015197">
    <property type="entry name" value="PngaseF_C"/>
</dbReference>
<name>E6SR71_BACT6</name>
<dbReference type="Gene3D" id="2.60.120.230">
    <property type="match status" value="1"/>
</dbReference>
<dbReference type="InterPro" id="IPR043022">
    <property type="entry name" value="PngaseF_N_sf"/>
</dbReference>
<evidence type="ECO:0000259" key="2">
    <source>
        <dbReference type="SMART" id="SM01290"/>
    </source>
</evidence>
<accession>E6SR71</accession>
<protein>
    <recommendedName>
        <fullName evidence="2">Peptide-N-glycosidase F N-terminal domain-containing protein</fullName>
    </recommendedName>
</protein>
<feature type="domain" description="Peptide-N-glycosidase F N-terminal" evidence="2">
    <location>
        <begin position="33"/>
        <end position="224"/>
    </location>
</feature>
<evidence type="ECO:0000256" key="1">
    <source>
        <dbReference type="ARBA" id="ARBA00023157"/>
    </source>
</evidence>
<sequence length="414" mass="46650">MLMENKILYLFVVLLGIPGLISARKYPAVGDVNVKVFEKTNVCYRPDRWNGFNEAGADGVIRLVNGRIILKKIHIPVYKRNVRVTATVTVESNGDRWDKTGSCFVLPRESAVNLLNIAQGEKRFPAIDSTKLENLKGIIAGDDYLPTLEIMRFMTPFGVGFYSKPDNELSSTRKPVYIDHWEDNVSWTQDVTDRYSALEGDVYVGVYIDSWTAEGYLVSLELKVKESDIPEDKLRQTHVLPLVNTVPYQGQNIPDIFARKAVEVPFHLPASARNVRLKYITTGHGGHSGGDEFTQQRNLVKVDGETVLDFIPWRTDCASFRRFNPGSGVWLEKRMASFIGKEGYEMKEIEEPVASSDFSRSNWCPGTDVWPEEVNLSNLVSGSHILSISVPDAQPADGDKMNHWLISAYLVWDD</sequence>
<dbReference type="SUPFAM" id="SSF49742">
    <property type="entry name" value="PHM/PNGase F"/>
    <property type="match status" value="1"/>
</dbReference>
<dbReference type="Proteomes" id="UP000008630">
    <property type="component" value="Chromosome"/>
</dbReference>
<dbReference type="Gene3D" id="2.60.120.1570">
    <property type="entry name" value="Peptide-N-glycosidase F, N-terminal domain"/>
    <property type="match status" value="1"/>
</dbReference>
<dbReference type="eggNOG" id="ENOG502Z825">
    <property type="taxonomic scope" value="Bacteria"/>
</dbReference>
<evidence type="ECO:0000313" key="3">
    <source>
        <dbReference type="EMBL" id="ADV42075.1"/>
    </source>
</evidence>
<keyword evidence="4" id="KW-1185">Reference proteome</keyword>
<organism evidence="3 4">
    <name type="scientific">Bacteroides helcogenes (strain ATCC 35417 / DSM 20613 / JCM 6297 / CCUG 15421 / P 36-108)</name>
    <dbReference type="NCBI Taxonomy" id="693979"/>
    <lineage>
        <taxon>Bacteria</taxon>
        <taxon>Pseudomonadati</taxon>
        <taxon>Bacteroidota</taxon>
        <taxon>Bacteroidia</taxon>
        <taxon>Bacteroidales</taxon>
        <taxon>Bacteroidaceae</taxon>
        <taxon>Bacteroides</taxon>
    </lineage>
</organism>